<organism evidence="2 3">
    <name type="scientific">Marasmius crinis-equi</name>
    <dbReference type="NCBI Taxonomy" id="585013"/>
    <lineage>
        <taxon>Eukaryota</taxon>
        <taxon>Fungi</taxon>
        <taxon>Dikarya</taxon>
        <taxon>Basidiomycota</taxon>
        <taxon>Agaricomycotina</taxon>
        <taxon>Agaricomycetes</taxon>
        <taxon>Agaricomycetidae</taxon>
        <taxon>Agaricales</taxon>
        <taxon>Marasmiineae</taxon>
        <taxon>Marasmiaceae</taxon>
        <taxon>Marasmius</taxon>
    </lineage>
</organism>
<proteinExistence type="predicted"/>
<reference evidence="2 3" key="1">
    <citation type="submission" date="2024-02" db="EMBL/GenBank/DDBJ databases">
        <title>A draft genome for the cacao thread blight pathogen Marasmius crinis-equi.</title>
        <authorList>
            <person name="Cohen S.P."/>
            <person name="Baruah I.K."/>
            <person name="Amoako-Attah I."/>
            <person name="Bukari Y."/>
            <person name="Meinhardt L.W."/>
            <person name="Bailey B.A."/>
        </authorList>
    </citation>
    <scope>NUCLEOTIDE SEQUENCE [LARGE SCALE GENOMIC DNA]</scope>
    <source>
        <strain evidence="2 3">GH-76</strain>
    </source>
</reference>
<keyword evidence="3" id="KW-1185">Reference proteome</keyword>
<comment type="caution">
    <text evidence="2">The sequence shown here is derived from an EMBL/GenBank/DDBJ whole genome shotgun (WGS) entry which is preliminary data.</text>
</comment>
<protein>
    <submittedName>
        <fullName evidence="2">Uncharacterized protein</fullName>
    </submittedName>
</protein>
<evidence type="ECO:0000256" key="1">
    <source>
        <dbReference type="SAM" id="Phobius"/>
    </source>
</evidence>
<name>A0ABR3EN00_9AGAR</name>
<accession>A0ABR3EN00</accession>
<dbReference type="EMBL" id="JBAHYK010002906">
    <property type="protein sequence ID" value="KAL0564241.1"/>
    <property type="molecule type" value="Genomic_DNA"/>
</dbReference>
<evidence type="ECO:0000313" key="3">
    <source>
        <dbReference type="Proteomes" id="UP001465976"/>
    </source>
</evidence>
<keyword evidence="1" id="KW-0812">Transmembrane</keyword>
<sequence>MLGALPIAGTRRKSYALPNTVIDNAAFALFLRTELFWLADREWMGPMGIIKVTYQSIRSRTRASLMFILFGTTCTTALLTPVFLIRAYQVQQITVNRNTQINNTKTIHGDHLLNFPLLTIQAAAMGPWAMNASVLDIYYPSLFTPALQPLDYNSQPQTFFFTSDIGFANATLPGLHLNGSCAPMSPTEISSAGLNVDTMAADTYQAFTQFCNSNIPRFQGQSPTDYSRALSPPDPFFEVSLESCNNFTLESPDTSQTQNVGYFYYKYAVREGQVPELGLIRCLSNLTTGTANVSGFDRTYTDLNRKSLFEFNSTEVSTPVDITLLDPMMLAFSGLNLADNTTDYTLQDGLVFSGLGFAYVGNGNSRLTEHVASPSPEDVARNLWSAIAHSVAALGVLAKDDAEPFDALYPMPVAVFARNRAEALCAYVLLALWLALIAGITVWGYRKTFSHNLDSYVAAELIFRERQLLEGVPLGGVGDNDRLNVPFKALGLHKEDTGQMEFEPEKLKRSETKVSGGYY</sequence>
<keyword evidence="1" id="KW-1133">Transmembrane helix</keyword>
<keyword evidence="1" id="KW-0472">Membrane</keyword>
<feature type="transmembrane region" description="Helical" evidence="1">
    <location>
        <begin position="426"/>
        <end position="445"/>
    </location>
</feature>
<gene>
    <name evidence="2" type="ORF">V5O48_017811</name>
</gene>
<dbReference type="Proteomes" id="UP001465976">
    <property type="component" value="Unassembled WGS sequence"/>
</dbReference>
<evidence type="ECO:0000313" key="2">
    <source>
        <dbReference type="EMBL" id="KAL0564241.1"/>
    </source>
</evidence>
<feature type="transmembrane region" description="Helical" evidence="1">
    <location>
        <begin position="65"/>
        <end position="88"/>
    </location>
</feature>